<organism evidence="2 3">
    <name type="scientific">Microbacterium marinilacus</name>
    <dbReference type="NCBI Taxonomy" id="415209"/>
    <lineage>
        <taxon>Bacteria</taxon>
        <taxon>Bacillati</taxon>
        <taxon>Actinomycetota</taxon>
        <taxon>Actinomycetes</taxon>
        <taxon>Micrococcales</taxon>
        <taxon>Microbacteriaceae</taxon>
        <taxon>Microbacterium</taxon>
    </lineage>
</organism>
<dbReference type="Pfam" id="PF00480">
    <property type="entry name" value="ROK"/>
    <property type="match status" value="1"/>
</dbReference>
<dbReference type="PANTHER" id="PTHR18964">
    <property type="entry name" value="ROK (REPRESSOR, ORF, KINASE) FAMILY"/>
    <property type="match status" value="1"/>
</dbReference>
<dbReference type="Pfam" id="PF13412">
    <property type="entry name" value="HTH_24"/>
    <property type="match status" value="1"/>
</dbReference>
<sequence length="383" mass="39374">MSRHPSATAAENRILMLIGSGRARSRRELAESLGLSPSTISQHVQALITRELVSEGPAGASSGGRRPRELRLIGGTGYIGAIDLGGGHARLGIVRRGGGVVGTGELPVDLRSGAEAVLADVGRALRTLFDSLGLDGSLAGAGIALPGPVDVRNRTVESPSRMPGWTDRDLGALLEQTLDVPAVVENDANAMGLGEHFARSPRARHSVTVKAGTAIGSGVVVDGQVYRGAGGAAGDITHTRVAAAAETPCSCGNLGCLETVASGAGLVRLLREKGYDASGTADVLRLVRDADPIATTLTRTAGRHLGEVLCAVVNFFNPGAVYLGGALSTLEPYVSAIRSQIYEGAHPLMTRDLVIEPSVLGADANIVGVARLVEEALLRDTVA</sequence>
<dbReference type="InterPro" id="IPR036388">
    <property type="entry name" value="WH-like_DNA-bd_sf"/>
</dbReference>
<proteinExistence type="inferred from homology"/>
<evidence type="ECO:0000313" key="2">
    <source>
        <dbReference type="EMBL" id="GAA3668423.1"/>
    </source>
</evidence>
<evidence type="ECO:0000256" key="1">
    <source>
        <dbReference type="ARBA" id="ARBA00006479"/>
    </source>
</evidence>
<dbReference type="EMBL" id="BAAAYV010000025">
    <property type="protein sequence ID" value="GAA3668423.1"/>
    <property type="molecule type" value="Genomic_DNA"/>
</dbReference>
<reference evidence="3" key="1">
    <citation type="journal article" date="2019" name="Int. J. Syst. Evol. Microbiol.">
        <title>The Global Catalogue of Microorganisms (GCM) 10K type strain sequencing project: providing services to taxonomists for standard genome sequencing and annotation.</title>
        <authorList>
            <consortium name="The Broad Institute Genomics Platform"/>
            <consortium name="The Broad Institute Genome Sequencing Center for Infectious Disease"/>
            <person name="Wu L."/>
            <person name="Ma J."/>
        </authorList>
    </citation>
    <scope>NUCLEOTIDE SEQUENCE [LARGE SCALE GENOMIC DNA]</scope>
    <source>
        <strain evidence="3">JCM 16546</strain>
    </source>
</reference>
<dbReference type="Gene3D" id="1.10.10.10">
    <property type="entry name" value="Winged helix-like DNA-binding domain superfamily/Winged helix DNA-binding domain"/>
    <property type="match status" value="1"/>
</dbReference>
<dbReference type="SUPFAM" id="SSF53067">
    <property type="entry name" value="Actin-like ATPase domain"/>
    <property type="match status" value="1"/>
</dbReference>
<accession>A0ABP7BT18</accession>
<name>A0ABP7BT18_9MICO</name>
<dbReference type="CDD" id="cd00090">
    <property type="entry name" value="HTH_ARSR"/>
    <property type="match status" value="1"/>
</dbReference>
<dbReference type="PANTHER" id="PTHR18964:SF173">
    <property type="entry name" value="GLUCOKINASE"/>
    <property type="match status" value="1"/>
</dbReference>
<dbReference type="RefSeq" id="WP_221858098.1">
    <property type="nucleotide sequence ID" value="NZ_BAAAYV010000025.1"/>
</dbReference>
<dbReference type="InterPro" id="IPR011991">
    <property type="entry name" value="ArsR-like_HTH"/>
</dbReference>
<dbReference type="Proteomes" id="UP001410795">
    <property type="component" value="Unassembled WGS sequence"/>
</dbReference>
<dbReference type="InterPro" id="IPR000600">
    <property type="entry name" value="ROK"/>
</dbReference>
<keyword evidence="3" id="KW-1185">Reference proteome</keyword>
<dbReference type="Gene3D" id="3.30.420.40">
    <property type="match status" value="2"/>
</dbReference>
<dbReference type="InterPro" id="IPR043129">
    <property type="entry name" value="ATPase_NBD"/>
</dbReference>
<dbReference type="SUPFAM" id="SSF46785">
    <property type="entry name" value="Winged helix' DNA-binding domain"/>
    <property type="match status" value="1"/>
</dbReference>
<gene>
    <name evidence="2" type="ORF">GCM10022202_33090</name>
</gene>
<dbReference type="InterPro" id="IPR036390">
    <property type="entry name" value="WH_DNA-bd_sf"/>
</dbReference>
<comment type="similarity">
    <text evidence="1">Belongs to the ROK (NagC/XylR) family.</text>
</comment>
<protein>
    <submittedName>
        <fullName evidence="2">ROK family protein</fullName>
    </submittedName>
</protein>
<evidence type="ECO:0000313" key="3">
    <source>
        <dbReference type="Proteomes" id="UP001410795"/>
    </source>
</evidence>
<comment type="caution">
    <text evidence="2">The sequence shown here is derived from an EMBL/GenBank/DDBJ whole genome shotgun (WGS) entry which is preliminary data.</text>
</comment>